<name>A0A9D2D605_9FIRM</name>
<reference evidence="3" key="2">
    <citation type="submission" date="2021-04" db="EMBL/GenBank/DDBJ databases">
        <authorList>
            <person name="Gilroy R."/>
        </authorList>
    </citation>
    <scope>NUCLEOTIDE SEQUENCE</scope>
    <source>
        <strain evidence="3">CHK192-19661</strain>
    </source>
</reference>
<dbReference type="PROSITE" id="PS51257">
    <property type="entry name" value="PROKAR_LIPOPROTEIN"/>
    <property type="match status" value="1"/>
</dbReference>
<evidence type="ECO:0000256" key="1">
    <source>
        <dbReference type="SAM" id="MobiDB-lite"/>
    </source>
</evidence>
<dbReference type="Proteomes" id="UP000824025">
    <property type="component" value="Unassembled WGS sequence"/>
</dbReference>
<evidence type="ECO:0000313" key="4">
    <source>
        <dbReference type="Proteomes" id="UP000824025"/>
    </source>
</evidence>
<dbReference type="AlphaFoldDB" id="A0A9D2D605"/>
<dbReference type="SUPFAM" id="SSF52058">
    <property type="entry name" value="L domain-like"/>
    <property type="match status" value="2"/>
</dbReference>
<dbReference type="InterPro" id="IPR032675">
    <property type="entry name" value="LRR_dom_sf"/>
</dbReference>
<evidence type="ECO:0000256" key="2">
    <source>
        <dbReference type="SAM" id="SignalP"/>
    </source>
</evidence>
<dbReference type="PANTHER" id="PTHR45661:SF3">
    <property type="entry name" value="IG-LIKE DOMAIN-CONTAINING PROTEIN"/>
    <property type="match status" value="1"/>
</dbReference>
<protein>
    <submittedName>
        <fullName evidence="3">Leucine-rich repeat domain-containing protein</fullName>
    </submittedName>
</protein>
<proteinExistence type="predicted"/>
<gene>
    <name evidence="3" type="ORF">H9726_02010</name>
</gene>
<dbReference type="InterPro" id="IPR026906">
    <property type="entry name" value="LRR_5"/>
</dbReference>
<keyword evidence="2" id="KW-0732">Signal</keyword>
<dbReference type="Gene3D" id="3.80.10.10">
    <property type="entry name" value="Ribonuclease Inhibitor"/>
    <property type="match status" value="4"/>
</dbReference>
<organism evidence="3 4">
    <name type="scientific">Candidatus Borkfalkia avicola</name>
    <dbReference type="NCBI Taxonomy" id="2838503"/>
    <lineage>
        <taxon>Bacteria</taxon>
        <taxon>Bacillati</taxon>
        <taxon>Bacillota</taxon>
        <taxon>Clostridia</taxon>
        <taxon>Christensenellales</taxon>
        <taxon>Christensenellaceae</taxon>
        <taxon>Candidatus Borkfalkia</taxon>
    </lineage>
</organism>
<dbReference type="PANTHER" id="PTHR45661">
    <property type="entry name" value="SURFACE ANTIGEN"/>
    <property type="match status" value="1"/>
</dbReference>
<feature type="chain" id="PRO_5038559720" evidence="2">
    <location>
        <begin position="27"/>
        <end position="847"/>
    </location>
</feature>
<reference evidence="3" key="1">
    <citation type="journal article" date="2021" name="PeerJ">
        <title>Extensive microbial diversity within the chicken gut microbiome revealed by metagenomics and culture.</title>
        <authorList>
            <person name="Gilroy R."/>
            <person name="Ravi A."/>
            <person name="Getino M."/>
            <person name="Pursley I."/>
            <person name="Horton D.L."/>
            <person name="Alikhan N.F."/>
            <person name="Baker D."/>
            <person name="Gharbi K."/>
            <person name="Hall N."/>
            <person name="Watson M."/>
            <person name="Adriaenssens E.M."/>
            <person name="Foster-Nyarko E."/>
            <person name="Jarju S."/>
            <person name="Secka A."/>
            <person name="Antonio M."/>
            <person name="Oren A."/>
            <person name="Chaudhuri R.R."/>
            <person name="La Ragione R."/>
            <person name="Hildebrand F."/>
            <person name="Pallen M.J."/>
        </authorList>
    </citation>
    <scope>NUCLEOTIDE SEQUENCE</scope>
    <source>
        <strain evidence="3">CHK192-19661</strain>
    </source>
</reference>
<evidence type="ECO:0000313" key="3">
    <source>
        <dbReference type="EMBL" id="HIZ09241.1"/>
    </source>
</evidence>
<dbReference type="InterPro" id="IPR053139">
    <property type="entry name" value="Surface_bspA-like"/>
</dbReference>
<feature type="compositionally biased region" description="Acidic residues" evidence="1">
    <location>
        <begin position="59"/>
        <end position="75"/>
    </location>
</feature>
<accession>A0A9D2D605</accession>
<sequence>MKKKFFASAAALLLAAVLALSCAACAPGAEQGGENGGTEKEQPLPGGEEDNTEPGQGEEPGEEEDNTEPGQDEEPEKPAVHAPQELPYKAPTCAEDGNIACWYCAHCGKYYSDAEGLHELAAADVVLAAVPDAHVYNTDDVCIHCGKSYGATEGLEYTLEKDGKSYALTGAGTVTEGEVKIARHVNGLPVTRLDDRALENCSGFTAVSVPETVTYAGYAVLAGCTGLKSLVIPFVGEKDNADPGETATEFGYLFGAANYTENGSAVPASLENVTVTGEITVSDYAFYGCGNLKSVTLPEGTTHIGGSAFNGCSALGSVTIGQALESIGGSAFRDCASLTLPDPALPASLASVGAQAFYGCAAIKEVTLPAAITSIPERLFEQCTGLEKVRFAGAVTVIGDNAFFGCSALTDIEFPDTLTDIRYYAFGLCSSLQEIDLPDSLRHIGDNAFYHTAYLNGSGTGGAVYIGNHLIEVSPDYNAPGFIVKDGTVCIADNALECTAGRGKFTQITFPASLKAIGADACKGRDNITRVTIKDIAAWCELEIGNEASTPLFYGKTTLYSGASAIRDLSVPEGVTRVAPYAFYGANGLRSAKLPSTMEEIGESAFEKAFAYNATLDLGGTKKAGRRAFYGTALRSVDFGSVEEIGESAFAQCSFLAALDLPATLTKTGQQAFSGCPQIASVTVAAGNPVYTAEGNCLLAEDVLVLGCKNSVIPSSVKEIGAYAFAGITSMAEIVIPEGVEIIGERAFYNCNYLNAAALPASVKEVGDYAFANCSSLTEASIGGTPLIGRFAFSFCPKLQNVYFTVQDGWFLAKNAEEESGTAADVSDPAAAAVLLREAGTNCLKHA</sequence>
<feature type="region of interest" description="Disordered" evidence="1">
    <location>
        <begin position="28"/>
        <end position="84"/>
    </location>
</feature>
<feature type="signal peptide" evidence="2">
    <location>
        <begin position="1"/>
        <end position="26"/>
    </location>
</feature>
<dbReference type="EMBL" id="DXCF01000009">
    <property type="protein sequence ID" value="HIZ09241.1"/>
    <property type="molecule type" value="Genomic_DNA"/>
</dbReference>
<dbReference type="Pfam" id="PF13306">
    <property type="entry name" value="LRR_5"/>
    <property type="match status" value="5"/>
</dbReference>
<comment type="caution">
    <text evidence="3">The sequence shown here is derived from an EMBL/GenBank/DDBJ whole genome shotgun (WGS) entry which is preliminary data.</text>
</comment>